<reference evidence="2 3" key="2">
    <citation type="journal article" date="2012" name="Proc. Natl. Acad. Sci. U.S.A.">
        <title>Antigenic diversity is generated by distinct evolutionary mechanisms in African trypanosome species.</title>
        <authorList>
            <person name="Jackson A.P."/>
            <person name="Berry A."/>
            <person name="Aslett M."/>
            <person name="Allison H.C."/>
            <person name="Burton P."/>
            <person name="Vavrova-Anderson J."/>
            <person name="Brown R."/>
            <person name="Browne H."/>
            <person name="Corton N."/>
            <person name="Hauser H."/>
            <person name="Gamble J."/>
            <person name="Gilderthorp R."/>
            <person name="Marcello L."/>
            <person name="McQuillan J."/>
            <person name="Otto T.D."/>
            <person name="Quail M.A."/>
            <person name="Sanders M.J."/>
            <person name="van Tonder A."/>
            <person name="Ginger M.L."/>
            <person name="Field M.C."/>
            <person name="Barry J.D."/>
            <person name="Hertz-Fowler C."/>
            <person name="Berriman M."/>
        </authorList>
    </citation>
    <scope>NUCLEOTIDE SEQUENCE [LARGE SCALE GENOMIC DNA]</scope>
    <source>
        <strain evidence="2 3">IL3000</strain>
    </source>
</reference>
<evidence type="ECO:0000313" key="2">
    <source>
        <dbReference type="EMBL" id="CCD16595.1"/>
    </source>
</evidence>
<name>F9WH06_TRYCI</name>
<accession>F9WH06</accession>
<feature type="region of interest" description="Disordered" evidence="1">
    <location>
        <begin position="79"/>
        <end position="154"/>
    </location>
</feature>
<sequence length="481" mass="52303">MEIDDHQLLVPGRFKYKSVSQDPARAEADSLDDENEYITAGEDSGNWCGAVMDTCIDTLRSSFKLLISFVRRSVAAEHHGNDFPSTEAGAKTGNPGFNTANERDLFSSPSTQHGGFSKQYSAVPSSAPDDQQNGVVTGNAVASGPPPITTSGFSDFAAHVESPTAGEFPSEFNTTVVGSCGFKTSTTSIMHALEDEREAIHTLEQLCTVLERISEYSPVRVEAELDGRGSGDTDSSVHVPLCHICLQVFGPIRLTPHSAVLSLLEDILLEDCVPSSLQISSIHFADVAFSSEAATALQSTTQTDGDADLDVLPAFGFPTTRRGGLDTGDNKELRKECIERFCIFAKNILECYNHTTSVRLTRCSFTPGDLGRGLKLPLLHLRCLYFEKCPLSAAHIDALLRMAKAASRQSSRAQAFQWLEELQLSGSLTEESVSAVLSYFYDELLECEVSLVSLRVPSLWLRVARSHPLLERQPMLVVSSA</sequence>
<keyword evidence="3" id="KW-1185">Reference proteome</keyword>
<organism evidence="2 3">
    <name type="scientific">Trypanosoma congolense (strain IL3000)</name>
    <dbReference type="NCBI Taxonomy" id="1068625"/>
    <lineage>
        <taxon>Eukaryota</taxon>
        <taxon>Discoba</taxon>
        <taxon>Euglenozoa</taxon>
        <taxon>Kinetoplastea</taxon>
        <taxon>Metakinetoplastina</taxon>
        <taxon>Trypanosomatida</taxon>
        <taxon>Trypanosomatidae</taxon>
        <taxon>Trypanosoma</taxon>
        <taxon>Nannomonas</taxon>
    </lineage>
</organism>
<comment type="caution">
    <text evidence="2">The sequence shown here is derived from an EMBL/GenBank/DDBJ whole genome shotgun (WGS) entry which is preliminary data.</text>
</comment>
<feature type="compositionally biased region" description="Polar residues" evidence="1">
    <location>
        <begin position="107"/>
        <end position="136"/>
    </location>
</feature>
<evidence type="ECO:0000256" key="1">
    <source>
        <dbReference type="SAM" id="MobiDB-lite"/>
    </source>
</evidence>
<dbReference type="EMBL" id="CAEQ01002358">
    <property type="protein sequence ID" value="CCD16595.1"/>
    <property type="molecule type" value="Genomic_DNA"/>
</dbReference>
<dbReference type="AlphaFoldDB" id="F9WH06"/>
<dbReference type="Proteomes" id="UP000000702">
    <property type="component" value="Unassembled WGS sequence"/>
</dbReference>
<evidence type="ECO:0000313" key="3">
    <source>
        <dbReference type="Proteomes" id="UP000000702"/>
    </source>
</evidence>
<protein>
    <submittedName>
        <fullName evidence="2">WGS project CAEQ00000000 data, annotated contig 579</fullName>
    </submittedName>
</protein>
<dbReference type="VEuPathDB" id="TriTrypDB:TcIL3000_0_15050"/>
<gene>
    <name evidence="2" type="ORF">TCIL3000_0_15050</name>
</gene>
<reference evidence="3" key="1">
    <citation type="submission" date="2011-07" db="EMBL/GenBank/DDBJ databases">
        <title>Divergent evolution of antigenic variation in African trypanosomes.</title>
        <authorList>
            <person name="Jackson A.P."/>
            <person name="Berry A."/>
            <person name="Allison H.C."/>
            <person name="Burton P."/>
            <person name="Anderson J."/>
            <person name="Aslett M."/>
            <person name="Brown R."/>
            <person name="Corton N."/>
            <person name="Harris D."/>
            <person name="Hauser H."/>
            <person name="Gamble J."/>
            <person name="Gilderthorp R."/>
            <person name="McQuillan J."/>
            <person name="Quail M.A."/>
            <person name="Sanders M."/>
            <person name="Van Tonder A."/>
            <person name="Ginger M.L."/>
            <person name="Donelson J.E."/>
            <person name="Field M.C."/>
            <person name="Barry J.D."/>
            <person name="Berriman M."/>
            <person name="Hertz-Fowler C."/>
        </authorList>
    </citation>
    <scope>NUCLEOTIDE SEQUENCE [LARGE SCALE GENOMIC DNA]</scope>
    <source>
        <strain evidence="3">IL3000</strain>
    </source>
</reference>
<proteinExistence type="predicted"/>